<comment type="caution">
    <text evidence="1">The sequence shown here is derived from an EMBL/GenBank/DDBJ whole genome shotgun (WGS) entry which is preliminary data.</text>
</comment>
<proteinExistence type="predicted"/>
<dbReference type="Proteomes" id="UP000812966">
    <property type="component" value="Unassembled WGS sequence"/>
</dbReference>
<reference evidence="1" key="1">
    <citation type="submission" date="2020-04" db="EMBL/GenBank/DDBJ databases">
        <title>Analysis of mating type loci in Filobasidium floriforme.</title>
        <authorList>
            <person name="Nowrousian M."/>
        </authorList>
    </citation>
    <scope>NUCLEOTIDE SEQUENCE</scope>
    <source>
        <strain evidence="1">CBS 6242</strain>
    </source>
</reference>
<dbReference type="EMBL" id="JABELV010000277">
    <property type="protein sequence ID" value="KAG7527491.1"/>
    <property type="molecule type" value="Genomic_DNA"/>
</dbReference>
<accession>A0A8K0JJP0</accession>
<name>A0A8K0JJP0_9TREE</name>
<evidence type="ECO:0000313" key="1">
    <source>
        <dbReference type="EMBL" id="KAG7527491.1"/>
    </source>
</evidence>
<sequence length="413" mass="46575">MDGLMAMLLAGRRAKQKEEERAIISQTMADCPLPPEILLMIIECYVAERHEELVAFRSKWAECETDEQYIASREEHGLAHWPILPILTTAKFFHVSAIPLLYSRVTLLDGETLSDFCKSPALSSYNLIQELYVDAGEAYDAGEIDRITHFRHLAMLCTMAAKSDLFWDPKDVDDYDKFQNTYSYWREELLPKIGILTVRNRRMGNLGNLSKLFRTGHLIVDGYYAAREPEVPLDTHPKVTLICDPAEDYSGEGGITTMDVLGNELFPAYGMDPELEWAIGGKTSRVGGPKSHGSPVSAAETIVSLVKSFPYLSVFGYGRDTRILISPYLGPLGDDHSWCFAGPIEPVRTTFCLPDFVFVSKCDCGHGSKTHFWDGAREALLKYWKPLLERERDGDQDWKAEHSAKVLKEQYGT</sequence>
<keyword evidence="2" id="KW-1185">Reference proteome</keyword>
<dbReference type="AlphaFoldDB" id="A0A8K0JJP0"/>
<organism evidence="1 2">
    <name type="scientific">Filobasidium floriforme</name>
    <dbReference type="NCBI Taxonomy" id="5210"/>
    <lineage>
        <taxon>Eukaryota</taxon>
        <taxon>Fungi</taxon>
        <taxon>Dikarya</taxon>
        <taxon>Basidiomycota</taxon>
        <taxon>Agaricomycotina</taxon>
        <taxon>Tremellomycetes</taxon>
        <taxon>Filobasidiales</taxon>
        <taxon>Filobasidiaceae</taxon>
        <taxon>Filobasidium</taxon>
    </lineage>
</organism>
<evidence type="ECO:0000313" key="2">
    <source>
        <dbReference type="Proteomes" id="UP000812966"/>
    </source>
</evidence>
<protein>
    <submittedName>
        <fullName evidence="1">Uncharacterized protein</fullName>
    </submittedName>
</protein>
<gene>
    <name evidence="1" type="ORF">FFLO_06875</name>
</gene>